<organism evidence="1 2">
    <name type="scientific">Chryseobacterium gallinarum</name>
    <dbReference type="NCBI Taxonomy" id="1324352"/>
    <lineage>
        <taxon>Bacteria</taxon>
        <taxon>Pseudomonadati</taxon>
        <taxon>Bacteroidota</taxon>
        <taxon>Flavobacteriia</taxon>
        <taxon>Flavobacteriales</taxon>
        <taxon>Weeksellaceae</taxon>
        <taxon>Chryseobacterium group</taxon>
        <taxon>Chryseobacterium</taxon>
    </lineage>
</organism>
<name>A0ABX6KL09_CHRGL</name>
<dbReference type="EMBL" id="CP050995">
    <property type="protein sequence ID" value="QIY89340.1"/>
    <property type="molecule type" value="Genomic_DNA"/>
</dbReference>
<proteinExistence type="predicted"/>
<dbReference type="RefSeq" id="WP_168237335.1">
    <property type="nucleotide sequence ID" value="NZ_CP050995.1"/>
</dbReference>
<reference evidence="1 2" key="1">
    <citation type="submission" date="2019-09" db="EMBL/GenBank/DDBJ databases">
        <title>FDA dAtabase for Regulatory Grade micrObial Sequences (FDA-ARGOS): Supporting development and validation of Infectious Disease Dx tests.</title>
        <authorList>
            <person name="Sciortino C."/>
            <person name="Tallon L."/>
            <person name="Sadzewicz L."/>
            <person name="Vavikolanu K."/>
            <person name="Mehta A."/>
            <person name="Aluvathingal J."/>
            <person name="Nadendla S."/>
            <person name="Nandy P."/>
            <person name="Geyer C."/>
            <person name="Yan Y."/>
            <person name="Sichtig H."/>
        </authorList>
    </citation>
    <scope>NUCLEOTIDE SEQUENCE [LARGE SCALE GENOMIC DNA]</scope>
    <source>
        <strain evidence="1 2">FDAARGOS_636</strain>
    </source>
</reference>
<sequence>MKIVAIRKIKLFYFLIFILIGIITNAQKIQIWNKKLNKNIILHQKVSNDSTWVLIDKKENKWLGKDVNIKTVNYWNNAPIDITANCKTNILVIKRTFLGNSIVGDKLYFKKNKNKYYFNSLKEFEQKKSID</sequence>
<keyword evidence="2" id="KW-1185">Reference proteome</keyword>
<accession>A0ABX6KL09</accession>
<dbReference type="Proteomes" id="UP000501570">
    <property type="component" value="Chromosome"/>
</dbReference>
<protein>
    <submittedName>
        <fullName evidence="1">Uncharacterized protein</fullName>
    </submittedName>
</protein>
<gene>
    <name evidence="1" type="ORF">FOB44_01165</name>
</gene>
<evidence type="ECO:0000313" key="2">
    <source>
        <dbReference type="Proteomes" id="UP000501570"/>
    </source>
</evidence>
<evidence type="ECO:0000313" key="1">
    <source>
        <dbReference type="EMBL" id="QIY89340.1"/>
    </source>
</evidence>